<evidence type="ECO:0000313" key="1">
    <source>
        <dbReference type="EMBL" id="RGT85723.1"/>
    </source>
</evidence>
<organism evidence="1 2">
    <name type="scientific">Phocaeicola vulgatus</name>
    <name type="common">Bacteroides vulgatus</name>
    <dbReference type="NCBI Taxonomy" id="821"/>
    <lineage>
        <taxon>Bacteria</taxon>
        <taxon>Pseudomonadati</taxon>
        <taxon>Bacteroidota</taxon>
        <taxon>Bacteroidia</taxon>
        <taxon>Bacteroidales</taxon>
        <taxon>Bacteroidaceae</taxon>
        <taxon>Phocaeicola</taxon>
    </lineage>
</organism>
<accession>A0A412Q7X5</accession>
<sequence length="107" mass="11898">MLLGELLENRLVKYKEMNLGANEIIDTGVNTGLIRFKINATSASCVFFCNSGSSNIMLITQNVDNYFTTNKSSNSGKIAIYKESDNGNILIKNLTATNYGTFVFYYI</sequence>
<proteinExistence type="predicted"/>
<dbReference type="Proteomes" id="UP000283833">
    <property type="component" value="Unassembled WGS sequence"/>
</dbReference>
<evidence type="ECO:0000313" key="2">
    <source>
        <dbReference type="Proteomes" id="UP000283833"/>
    </source>
</evidence>
<gene>
    <name evidence="1" type="ORF">DWX04_22215</name>
</gene>
<protein>
    <submittedName>
        <fullName evidence="1">Uncharacterized protein</fullName>
    </submittedName>
</protein>
<comment type="caution">
    <text evidence="1">The sequence shown here is derived from an EMBL/GenBank/DDBJ whole genome shotgun (WGS) entry which is preliminary data.</text>
</comment>
<dbReference type="AlphaFoldDB" id="A0A412Q7X5"/>
<dbReference type="EMBL" id="QRXI01000069">
    <property type="protein sequence ID" value="RGT85723.1"/>
    <property type="molecule type" value="Genomic_DNA"/>
</dbReference>
<reference evidence="1 2" key="1">
    <citation type="submission" date="2018-08" db="EMBL/GenBank/DDBJ databases">
        <title>A genome reference for cultivated species of the human gut microbiota.</title>
        <authorList>
            <person name="Zou Y."/>
            <person name="Xue W."/>
            <person name="Luo G."/>
        </authorList>
    </citation>
    <scope>NUCLEOTIDE SEQUENCE [LARGE SCALE GENOMIC DNA]</scope>
    <source>
        <strain evidence="1 2">AF18-14</strain>
    </source>
</reference>
<name>A0A412Q7X5_PHOVU</name>